<protein>
    <submittedName>
        <fullName evidence="1">Uncharacterized protein</fullName>
    </submittedName>
</protein>
<sequence length="64" mass="7383">MYQNSLSSHTCDSIKGLLHPKFGVTNTHKFRSNFLCTTDLPQKFANIRVEIHSLKVKIIDNCKY</sequence>
<evidence type="ECO:0000313" key="1">
    <source>
        <dbReference type="EMBL" id="MBX01423.1"/>
    </source>
</evidence>
<dbReference type="EMBL" id="GGEC01020939">
    <property type="protein sequence ID" value="MBX01423.1"/>
    <property type="molecule type" value="Transcribed_RNA"/>
</dbReference>
<reference evidence="1" key="1">
    <citation type="submission" date="2018-02" db="EMBL/GenBank/DDBJ databases">
        <title>Rhizophora mucronata_Transcriptome.</title>
        <authorList>
            <person name="Meera S.P."/>
            <person name="Sreeshan A."/>
            <person name="Augustine A."/>
        </authorList>
    </citation>
    <scope>NUCLEOTIDE SEQUENCE</scope>
    <source>
        <tissue evidence="1">Leaf</tissue>
    </source>
</reference>
<accession>A0A2P2K6X2</accession>
<dbReference type="AlphaFoldDB" id="A0A2P2K6X2"/>
<proteinExistence type="predicted"/>
<organism evidence="1">
    <name type="scientific">Rhizophora mucronata</name>
    <name type="common">Asiatic mangrove</name>
    <dbReference type="NCBI Taxonomy" id="61149"/>
    <lineage>
        <taxon>Eukaryota</taxon>
        <taxon>Viridiplantae</taxon>
        <taxon>Streptophyta</taxon>
        <taxon>Embryophyta</taxon>
        <taxon>Tracheophyta</taxon>
        <taxon>Spermatophyta</taxon>
        <taxon>Magnoliopsida</taxon>
        <taxon>eudicotyledons</taxon>
        <taxon>Gunneridae</taxon>
        <taxon>Pentapetalae</taxon>
        <taxon>rosids</taxon>
        <taxon>fabids</taxon>
        <taxon>Malpighiales</taxon>
        <taxon>Rhizophoraceae</taxon>
        <taxon>Rhizophora</taxon>
    </lineage>
</organism>
<name>A0A2P2K6X2_RHIMU</name>